<evidence type="ECO:0000313" key="2">
    <source>
        <dbReference type="EMBL" id="ROP37446.1"/>
    </source>
</evidence>
<comment type="caution">
    <text evidence="2">The sequence shown here is derived from an EMBL/GenBank/DDBJ whole genome shotgun (WGS) entry which is preliminary data.</text>
</comment>
<reference evidence="2 3" key="1">
    <citation type="submission" date="2018-11" db="EMBL/GenBank/DDBJ databases">
        <title>Sequencing the genomes of 1000 actinobacteria strains.</title>
        <authorList>
            <person name="Klenk H.-P."/>
        </authorList>
    </citation>
    <scope>NUCLEOTIDE SEQUENCE [LARGE SCALE GENOMIC DNA]</scope>
    <source>
        <strain evidence="2 3">DSM 44231</strain>
    </source>
</reference>
<dbReference type="AlphaFoldDB" id="A0A3N1H4X1"/>
<feature type="compositionally biased region" description="Basic and acidic residues" evidence="1">
    <location>
        <begin position="1"/>
        <end position="15"/>
    </location>
</feature>
<protein>
    <submittedName>
        <fullName evidence="2">Uncharacterized protein</fullName>
    </submittedName>
</protein>
<dbReference type="RefSeq" id="WP_170185065.1">
    <property type="nucleotide sequence ID" value="NZ_RJKM01000001.1"/>
</dbReference>
<keyword evidence="3" id="KW-1185">Reference proteome</keyword>
<name>A0A3N1H4X1_9PSEU</name>
<evidence type="ECO:0000256" key="1">
    <source>
        <dbReference type="SAM" id="MobiDB-lite"/>
    </source>
</evidence>
<organism evidence="2 3">
    <name type="scientific">Saccharothrix texasensis</name>
    <dbReference type="NCBI Taxonomy" id="103734"/>
    <lineage>
        <taxon>Bacteria</taxon>
        <taxon>Bacillati</taxon>
        <taxon>Actinomycetota</taxon>
        <taxon>Actinomycetes</taxon>
        <taxon>Pseudonocardiales</taxon>
        <taxon>Pseudonocardiaceae</taxon>
        <taxon>Saccharothrix</taxon>
    </lineage>
</organism>
<accession>A0A3N1H4X1</accession>
<proteinExistence type="predicted"/>
<evidence type="ECO:0000313" key="3">
    <source>
        <dbReference type="Proteomes" id="UP000268727"/>
    </source>
</evidence>
<dbReference type="EMBL" id="RJKM01000001">
    <property type="protein sequence ID" value="ROP37446.1"/>
    <property type="molecule type" value="Genomic_DNA"/>
</dbReference>
<gene>
    <name evidence="2" type="ORF">EDD40_2759</name>
</gene>
<sequence>MDERKQFTDREKADYEPGPCPKGHERGKGDVVWQKVPRNFGGVESPG</sequence>
<feature type="region of interest" description="Disordered" evidence="1">
    <location>
        <begin position="1"/>
        <end position="30"/>
    </location>
</feature>
<dbReference type="Proteomes" id="UP000268727">
    <property type="component" value="Unassembled WGS sequence"/>
</dbReference>